<proteinExistence type="predicted"/>
<keyword evidence="2" id="KW-1185">Reference proteome</keyword>
<protein>
    <submittedName>
        <fullName evidence="1">Uncharacterized protein</fullName>
    </submittedName>
</protein>
<accession>A0ACC0WMB1</accession>
<evidence type="ECO:0000313" key="1">
    <source>
        <dbReference type="EMBL" id="KAI9919159.1"/>
    </source>
</evidence>
<organism evidence="1 2">
    <name type="scientific">Peronosclerospora sorghi</name>
    <dbReference type="NCBI Taxonomy" id="230839"/>
    <lineage>
        <taxon>Eukaryota</taxon>
        <taxon>Sar</taxon>
        <taxon>Stramenopiles</taxon>
        <taxon>Oomycota</taxon>
        <taxon>Peronosporomycetes</taxon>
        <taxon>Peronosporales</taxon>
        <taxon>Peronosporaceae</taxon>
        <taxon>Peronosclerospora</taxon>
    </lineage>
</organism>
<dbReference type="Proteomes" id="UP001163321">
    <property type="component" value="Chromosome 12"/>
</dbReference>
<reference evidence="1 2" key="1">
    <citation type="journal article" date="2022" name="bioRxiv">
        <title>The genome of the oomycete Peronosclerospora sorghi, a cosmopolitan pathogen of maize and sorghum, is inflated with dispersed pseudogenes.</title>
        <authorList>
            <person name="Fletcher K."/>
            <person name="Martin F."/>
            <person name="Isakeit T."/>
            <person name="Cavanaugh K."/>
            <person name="Magill C."/>
            <person name="Michelmore R."/>
        </authorList>
    </citation>
    <scope>NUCLEOTIDE SEQUENCE [LARGE SCALE GENOMIC DNA]</scope>
    <source>
        <strain evidence="1">P6</strain>
    </source>
</reference>
<name>A0ACC0WMB1_9STRA</name>
<dbReference type="EMBL" id="CM047591">
    <property type="protein sequence ID" value="KAI9919159.1"/>
    <property type="molecule type" value="Genomic_DNA"/>
</dbReference>
<gene>
    <name evidence="1" type="ORF">PsorP6_011558</name>
</gene>
<evidence type="ECO:0000313" key="2">
    <source>
        <dbReference type="Proteomes" id="UP001163321"/>
    </source>
</evidence>
<sequence length="320" mass="36171">MKQSLCLEHVSNTSPSVLKRKFSCRTIESSASSNGGMELSATSQVTLQYVWSGTDVGLVEPRGNLKHWLAREVFDDIYRVEPHRMEGIDVYSTPLWHLKRAGELSYVRINLPLDSQHEASRRQTRVKGGCLLEMKQSLCLEHVSNTSLSVLKQKFSCRTIESSASSSGWMELGATSQVTLQYLWRVTDVGLLEQRGNLKEWLGWVHEVDSNCHLVALTMSCEALADNFLARCCCCCREMSPRLLLLKGTGELHLLYARLSFSAAGGEPISSSLTTCKHEKFSTIYIEWSHIEWKVSTSIRRRCDILRKTWNSRTSASTCR</sequence>
<comment type="caution">
    <text evidence="1">The sequence shown here is derived from an EMBL/GenBank/DDBJ whole genome shotgun (WGS) entry which is preliminary data.</text>
</comment>